<dbReference type="Pfam" id="PF03721">
    <property type="entry name" value="UDPG_MGDP_dh_N"/>
    <property type="match status" value="1"/>
</dbReference>
<dbReference type="SUPFAM" id="SSF51735">
    <property type="entry name" value="NAD(P)-binding Rossmann-fold domains"/>
    <property type="match status" value="1"/>
</dbReference>
<feature type="binding site" evidence="10">
    <location>
        <position position="123"/>
    </location>
    <ligand>
        <name>NAD(+)</name>
        <dbReference type="ChEBI" id="CHEBI:57540"/>
    </ligand>
</feature>
<dbReference type="eggNOG" id="COG1004">
    <property type="taxonomic scope" value="Bacteria"/>
</dbReference>
<dbReference type="InterPro" id="IPR036220">
    <property type="entry name" value="UDP-Glc/GDP-Man_DH_C_sf"/>
</dbReference>
<keyword evidence="4 7" id="KW-0560">Oxidoreductase</keyword>
<accession>D1CFA9</accession>
<evidence type="ECO:0000256" key="7">
    <source>
        <dbReference type="PIRNR" id="PIRNR000124"/>
    </source>
</evidence>
<dbReference type="InterPro" id="IPR017476">
    <property type="entry name" value="UDP-Glc/GDP-Man"/>
</dbReference>
<evidence type="ECO:0000259" key="11">
    <source>
        <dbReference type="SMART" id="SM00984"/>
    </source>
</evidence>
<reference evidence="13" key="1">
    <citation type="journal article" date="2010" name="Stand. Genomic Sci.">
        <title>Complete genome sequence of 'Thermobaculum terrenum' type strain (YNP1).</title>
        <authorList>
            <person name="Kiss H."/>
            <person name="Cleland D."/>
            <person name="Lapidus A."/>
            <person name="Lucas S."/>
            <person name="Glavina Del Rio T."/>
            <person name="Nolan M."/>
            <person name="Tice H."/>
            <person name="Han C."/>
            <person name="Goodwin L."/>
            <person name="Pitluck S."/>
            <person name="Liolios K."/>
            <person name="Ivanova N."/>
            <person name="Mavromatis K."/>
            <person name="Ovchinnikova G."/>
            <person name="Pati A."/>
            <person name="Chen A."/>
            <person name="Palaniappan K."/>
            <person name="Land M."/>
            <person name="Hauser L."/>
            <person name="Chang Y."/>
            <person name="Jeffries C."/>
            <person name="Lu M."/>
            <person name="Brettin T."/>
            <person name="Detter J."/>
            <person name="Goker M."/>
            <person name="Tindall B."/>
            <person name="Beck B."/>
            <person name="McDermott T."/>
            <person name="Woyke T."/>
            <person name="Bristow J."/>
            <person name="Eisen J."/>
            <person name="Markowitz V."/>
            <person name="Hugenholtz P."/>
            <person name="Kyrpides N."/>
            <person name="Klenk H."/>
            <person name="Cheng J."/>
        </authorList>
    </citation>
    <scope>NUCLEOTIDE SEQUENCE [LARGE SCALE GENOMIC DNA]</scope>
    <source>
        <strain evidence="13">ATCC BAA-798 / YNP1</strain>
    </source>
</reference>
<evidence type="ECO:0000313" key="13">
    <source>
        <dbReference type="Proteomes" id="UP000000323"/>
    </source>
</evidence>
<dbReference type="SUPFAM" id="SSF52413">
    <property type="entry name" value="UDP-glucose/GDP-mannose dehydrogenase C-terminal domain"/>
    <property type="match status" value="1"/>
</dbReference>
<dbReference type="SUPFAM" id="SSF48179">
    <property type="entry name" value="6-phosphogluconate dehydrogenase C-terminal domain-like"/>
    <property type="match status" value="1"/>
</dbReference>
<dbReference type="InterPro" id="IPR028357">
    <property type="entry name" value="UDPglc_DH_bac"/>
</dbReference>
<dbReference type="GO" id="GO:0000271">
    <property type="term" value="P:polysaccharide biosynthetic process"/>
    <property type="evidence" value="ECO:0007669"/>
    <property type="project" value="InterPro"/>
</dbReference>
<sequence>MHEIAILGTGYVGLVTGACFAELGNSVICIDIDVERIDGLRRGEIPFYEPGLEELVHRNVASDRLFFTTDYSEGLINKDFIFLCLPTPPSSNGAADVTILRAAVARIAEVIQSSDVLVVNKSTAPVGTCQSLQRLISTVNPRLAGVQVLSNPEFLREGSAISDFMSPDRIVIGAEDRYAAERLRQVYEPIDAPVLITDTKSAEMIKYASNAFLATKISFINEIADICEKVGADVSVVAEGMGLDKRIGKAFLRPGVGYGGSCFPKDVMALAHLGAIHGADPKLLKAVMDVNTHQFRRVLFKLREQLGYIEGRTIGVWGISYKPNTDDIRESPSVEIMRLLEQEGAEIKAYDPVAMPKASRRLPNVRMCRNVYEVAEGADAVLLLTEWTEFKSIDLKRVASIMRTPIIIDGRNVLDPLKAQEAGLHYVGVGRGKVRKYREVESDALIHPDGEWSTLSGED</sequence>
<evidence type="ECO:0000256" key="9">
    <source>
        <dbReference type="PIRSR" id="PIRSR500134-2"/>
    </source>
</evidence>
<dbReference type="Pfam" id="PF00984">
    <property type="entry name" value="UDPG_MGDP_dh"/>
    <property type="match status" value="1"/>
</dbReference>
<protein>
    <recommendedName>
        <fullName evidence="3 7">UDP-glucose 6-dehydrogenase</fullName>
        <ecNumber evidence="3 7">1.1.1.22</ecNumber>
    </recommendedName>
</protein>
<gene>
    <name evidence="12" type="ordered locus">Tter_0698</name>
</gene>
<comment type="similarity">
    <text evidence="2 7">Belongs to the UDP-glucose/GDP-mannose dehydrogenase family.</text>
</comment>
<feature type="binding site" evidence="9">
    <location>
        <position position="322"/>
    </location>
    <ligand>
        <name>substrate</name>
    </ligand>
</feature>
<dbReference type="GO" id="GO:0051287">
    <property type="term" value="F:NAD binding"/>
    <property type="evidence" value="ECO:0007669"/>
    <property type="project" value="InterPro"/>
</dbReference>
<feature type="binding site" evidence="10">
    <location>
        <position position="87"/>
    </location>
    <ligand>
        <name>NAD(+)</name>
        <dbReference type="ChEBI" id="CHEBI:57540"/>
    </ligand>
</feature>
<keyword evidence="5 7" id="KW-0520">NAD</keyword>
<dbReference type="KEGG" id="ttr:Tter_0698"/>
<feature type="active site" description="Nucleophile" evidence="8">
    <location>
        <position position="262"/>
    </location>
</feature>
<evidence type="ECO:0000256" key="10">
    <source>
        <dbReference type="PIRSR" id="PIRSR500134-3"/>
    </source>
</evidence>
<dbReference type="RefSeq" id="WP_012874650.1">
    <property type="nucleotide sequence ID" value="NC_013525.1"/>
</dbReference>
<proteinExistence type="inferred from homology"/>
<evidence type="ECO:0000256" key="2">
    <source>
        <dbReference type="ARBA" id="ARBA00006601"/>
    </source>
</evidence>
<dbReference type="Gene3D" id="1.20.5.100">
    <property type="entry name" value="Cytochrome c1, transmembrane anchor, C-terminal"/>
    <property type="match status" value="1"/>
</dbReference>
<dbReference type="PANTHER" id="PTHR43750:SF3">
    <property type="entry name" value="UDP-GLUCOSE 6-DEHYDROGENASE TUAD"/>
    <property type="match status" value="1"/>
</dbReference>
<feature type="binding site" evidence="9">
    <location>
        <position position="259"/>
    </location>
    <ligand>
        <name>substrate</name>
    </ligand>
</feature>
<dbReference type="OrthoDB" id="9803238at2"/>
<dbReference type="SMART" id="SM00984">
    <property type="entry name" value="UDPG_MGDP_dh_C"/>
    <property type="match status" value="1"/>
</dbReference>
<evidence type="ECO:0000256" key="3">
    <source>
        <dbReference type="ARBA" id="ARBA00012954"/>
    </source>
</evidence>
<dbReference type="GO" id="GO:0006065">
    <property type="term" value="P:UDP-glucuronate biosynthetic process"/>
    <property type="evidence" value="ECO:0007669"/>
    <property type="project" value="UniProtKB-UniPathway"/>
</dbReference>
<dbReference type="InterPro" id="IPR014026">
    <property type="entry name" value="UDP-Glc/GDP-Man_DH_dimer"/>
</dbReference>
<dbReference type="PANTHER" id="PTHR43750">
    <property type="entry name" value="UDP-GLUCOSE 6-DEHYDROGENASE TUAD"/>
    <property type="match status" value="1"/>
</dbReference>
<dbReference type="InterPro" id="IPR008927">
    <property type="entry name" value="6-PGluconate_DH-like_C_sf"/>
</dbReference>
<dbReference type="Proteomes" id="UP000000323">
    <property type="component" value="Chromosome 1"/>
</dbReference>
<dbReference type="Gene3D" id="3.40.50.720">
    <property type="entry name" value="NAD(P)-binding Rossmann-like Domain"/>
    <property type="match status" value="2"/>
</dbReference>
<feature type="domain" description="UDP-glucose/GDP-mannose dehydrogenase C-terminal" evidence="11">
    <location>
        <begin position="315"/>
        <end position="416"/>
    </location>
</feature>
<feature type="binding site" evidence="10">
    <location>
        <position position="265"/>
    </location>
    <ligand>
        <name>NAD(+)</name>
        <dbReference type="ChEBI" id="CHEBI:57540"/>
    </ligand>
</feature>
<dbReference type="PIRSF" id="PIRSF000124">
    <property type="entry name" value="UDPglc_GDPman_dh"/>
    <property type="match status" value="1"/>
</dbReference>
<comment type="catalytic activity">
    <reaction evidence="6 7">
        <text>UDP-alpha-D-glucose + 2 NAD(+) + H2O = UDP-alpha-D-glucuronate + 2 NADH + 3 H(+)</text>
        <dbReference type="Rhea" id="RHEA:23596"/>
        <dbReference type="ChEBI" id="CHEBI:15377"/>
        <dbReference type="ChEBI" id="CHEBI:15378"/>
        <dbReference type="ChEBI" id="CHEBI:57540"/>
        <dbReference type="ChEBI" id="CHEBI:57945"/>
        <dbReference type="ChEBI" id="CHEBI:58052"/>
        <dbReference type="ChEBI" id="CHEBI:58885"/>
        <dbReference type="EC" id="1.1.1.22"/>
    </reaction>
</comment>
<dbReference type="Pfam" id="PF03720">
    <property type="entry name" value="UDPG_MGDP_dh_C"/>
    <property type="match status" value="1"/>
</dbReference>
<evidence type="ECO:0000256" key="8">
    <source>
        <dbReference type="PIRSR" id="PIRSR500134-1"/>
    </source>
</evidence>
<dbReference type="InterPro" id="IPR036291">
    <property type="entry name" value="NAD(P)-bd_dom_sf"/>
</dbReference>
<dbReference type="UniPathway" id="UPA00038">
    <property type="reaction ID" value="UER00491"/>
</dbReference>
<evidence type="ECO:0000313" key="12">
    <source>
        <dbReference type="EMBL" id="ACZ41615.1"/>
    </source>
</evidence>
<dbReference type="EC" id="1.1.1.22" evidence="3 7"/>
<dbReference type="PIRSF" id="PIRSF500134">
    <property type="entry name" value="UDPglc_DH_bac"/>
    <property type="match status" value="1"/>
</dbReference>
<keyword evidence="13" id="KW-1185">Reference proteome</keyword>
<feature type="binding site" evidence="9">
    <location>
        <begin position="251"/>
        <end position="255"/>
    </location>
    <ligand>
        <name>substrate</name>
    </ligand>
</feature>
<comment type="pathway">
    <text evidence="1">Nucleotide-sugar biosynthesis; UDP-alpha-D-glucuronate biosynthesis; UDP-alpha-D-glucuronate from UDP-alpha-D-glucose: step 1/1.</text>
</comment>
<feature type="binding site" evidence="9">
    <location>
        <begin position="154"/>
        <end position="157"/>
    </location>
    <ligand>
        <name>substrate</name>
    </ligand>
</feature>
<evidence type="ECO:0000256" key="4">
    <source>
        <dbReference type="ARBA" id="ARBA00023002"/>
    </source>
</evidence>
<dbReference type="AlphaFoldDB" id="D1CFA9"/>
<evidence type="ECO:0000256" key="1">
    <source>
        <dbReference type="ARBA" id="ARBA00004701"/>
    </source>
</evidence>
<name>D1CFA9_THET1</name>
<dbReference type="STRING" id="525904.Tter_0698"/>
<dbReference type="HOGENOM" id="CLU_023810_1_2_0"/>
<dbReference type="GO" id="GO:0003979">
    <property type="term" value="F:UDP-glucose 6-dehydrogenase activity"/>
    <property type="evidence" value="ECO:0007669"/>
    <property type="project" value="UniProtKB-EC"/>
</dbReference>
<feature type="binding site" evidence="9">
    <location>
        <position position="206"/>
    </location>
    <ligand>
        <name>substrate</name>
    </ligand>
</feature>
<dbReference type="InterPro" id="IPR014027">
    <property type="entry name" value="UDP-Glc/GDP-Man_DH_C"/>
</dbReference>
<dbReference type="NCBIfam" id="TIGR03026">
    <property type="entry name" value="NDP-sugDHase"/>
    <property type="match status" value="1"/>
</dbReference>
<feature type="binding site" evidence="10">
    <location>
        <position position="157"/>
    </location>
    <ligand>
        <name>NAD(+)</name>
        <dbReference type="ChEBI" id="CHEBI:57540"/>
    </ligand>
</feature>
<feature type="binding site" evidence="10">
    <location>
        <position position="329"/>
    </location>
    <ligand>
        <name>NAD(+)</name>
        <dbReference type="ChEBI" id="CHEBI:57540"/>
    </ligand>
</feature>
<organism evidence="12 13">
    <name type="scientific">Thermobaculum terrenum (strain ATCC BAA-798 / CCMEE 7001 / YNP1)</name>
    <dbReference type="NCBI Taxonomy" id="525904"/>
    <lineage>
        <taxon>Bacteria</taxon>
        <taxon>Bacillati</taxon>
        <taxon>Chloroflexota</taxon>
        <taxon>Chloroflexia</taxon>
        <taxon>Candidatus Thermobaculales</taxon>
        <taxon>Candidatus Thermobaculaceae</taxon>
        <taxon>Thermobaculum</taxon>
    </lineage>
</organism>
<evidence type="ECO:0000256" key="6">
    <source>
        <dbReference type="ARBA" id="ARBA00047473"/>
    </source>
</evidence>
<feature type="binding site" evidence="10">
    <location>
        <position position="31"/>
    </location>
    <ligand>
        <name>NAD(+)</name>
        <dbReference type="ChEBI" id="CHEBI:57540"/>
    </ligand>
</feature>
<feature type="binding site" evidence="10">
    <location>
        <position position="36"/>
    </location>
    <ligand>
        <name>NAD(+)</name>
        <dbReference type="ChEBI" id="CHEBI:57540"/>
    </ligand>
</feature>
<dbReference type="InterPro" id="IPR001732">
    <property type="entry name" value="UDP-Glc/GDP-Man_DH_N"/>
</dbReference>
<dbReference type="EMBL" id="CP001825">
    <property type="protein sequence ID" value="ACZ41615.1"/>
    <property type="molecule type" value="Genomic_DNA"/>
</dbReference>
<evidence type="ECO:0000256" key="5">
    <source>
        <dbReference type="ARBA" id="ARBA00023027"/>
    </source>
</evidence>